<keyword evidence="2 5" id="KW-0547">Nucleotide-binding</keyword>
<dbReference type="CDD" id="cd06627">
    <property type="entry name" value="STKc_Cdc7_like"/>
    <property type="match status" value="1"/>
</dbReference>
<feature type="compositionally biased region" description="Low complexity" evidence="6">
    <location>
        <begin position="341"/>
        <end position="356"/>
    </location>
</feature>
<feature type="binding site" evidence="5">
    <location>
        <position position="535"/>
    </location>
    <ligand>
        <name>ATP</name>
        <dbReference type="ChEBI" id="CHEBI:30616"/>
    </ligand>
</feature>
<reference evidence="8 9" key="1">
    <citation type="submission" date="2016-07" db="EMBL/GenBank/DDBJ databases">
        <title>Pervasive Adenine N6-methylation of Active Genes in Fungi.</title>
        <authorList>
            <consortium name="DOE Joint Genome Institute"/>
            <person name="Mondo S.J."/>
            <person name="Dannebaum R.O."/>
            <person name="Kuo R.C."/>
            <person name="Labutti K."/>
            <person name="Haridas S."/>
            <person name="Kuo A."/>
            <person name="Salamov A."/>
            <person name="Ahrendt S.R."/>
            <person name="Lipzen A."/>
            <person name="Sullivan W."/>
            <person name="Andreopoulos W.B."/>
            <person name="Clum A."/>
            <person name="Lindquist E."/>
            <person name="Daum C."/>
            <person name="Ramamoorthy G.K."/>
            <person name="Gryganskyi A."/>
            <person name="Culley D."/>
            <person name="Magnuson J.K."/>
            <person name="James T.Y."/>
            <person name="O'Malley M.A."/>
            <person name="Stajich J.E."/>
            <person name="Spatafora J.W."/>
            <person name="Visel A."/>
            <person name="Grigoriev I.V."/>
        </authorList>
    </citation>
    <scope>NUCLEOTIDE SEQUENCE [LARGE SCALE GENOMIC DNA]</scope>
    <source>
        <strain evidence="8 9">PL171</strain>
    </source>
</reference>
<dbReference type="InterPro" id="IPR050538">
    <property type="entry name" value="MAP_kinase_kinase_kinase"/>
</dbReference>
<dbReference type="PROSITE" id="PS50011">
    <property type="entry name" value="PROTEIN_KINASE_DOM"/>
    <property type="match status" value="1"/>
</dbReference>
<dbReference type="GO" id="GO:0005737">
    <property type="term" value="C:cytoplasm"/>
    <property type="evidence" value="ECO:0007669"/>
    <property type="project" value="TreeGrafter"/>
</dbReference>
<feature type="region of interest" description="Disordered" evidence="6">
    <location>
        <begin position="336"/>
        <end position="471"/>
    </location>
</feature>
<gene>
    <name evidence="8" type="ORF">BCR44DRAFT_1144036</name>
</gene>
<dbReference type="Proteomes" id="UP000193411">
    <property type="component" value="Unassembled WGS sequence"/>
</dbReference>
<keyword evidence="3" id="KW-0418">Kinase</keyword>
<feature type="compositionally biased region" description="Low complexity" evidence="6">
    <location>
        <begin position="31"/>
        <end position="49"/>
    </location>
</feature>
<proteinExistence type="predicted"/>
<evidence type="ECO:0000256" key="6">
    <source>
        <dbReference type="SAM" id="MobiDB-lite"/>
    </source>
</evidence>
<keyword evidence="1" id="KW-0808">Transferase</keyword>
<dbReference type="InterPro" id="IPR017441">
    <property type="entry name" value="Protein_kinase_ATP_BS"/>
</dbReference>
<dbReference type="Pfam" id="PF00069">
    <property type="entry name" value="Pkinase"/>
    <property type="match status" value="1"/>
</dbReference>
<comment type="caution">
    <text evidence="8">The sequence shown here is derived from an EMBL/GenBank/DDBJ whole genome shotgun (WGS) entry which is preliminary data.</text>
</comment>
<evidence type="ECO:0000256" key="3">
    <source>
        <dbReference type="ARBA" id="ARBA00022777"/>
    </source>
</evidence>
<feature type="compositionally biased region" description="Low complexity" evidence="6">
    <location>
        <begin position="424"/>
        <end position="453"/>
    </location>
</feature>
<dbReference type="InterPro" id="IPR011009">
    <property type="entry name" value="Kinase-like_dom_sf"/>
</dbReference>
<evidence type="ECO:0000313" key="9">
    <source>
        <dbReference type="Proteomes" id="UP000193411"/>
    </source>
</evidence>
<accession>A0A1Y2HJQ1</accession>
<dbReference type="PROSITE" id="PS00108">
    <property type="entry name" value="PROTEIN_KINASE_ST"/>
    <property type="match status" value="1"/>
</dbReference>
<dbReference type="InterPro" id="IPR008271">
    <property type="entry name" value="Ser/Thr_kinase_AS"/>
</dbReference>
<dbReference type="AlphaFoldDB" id="A0A1Y2HJQ1"/>
<evidence type="ECO:0000313" key="8">
    <source>
        <dbReference type="EMBL" id="ORZ34779.1"/>
    </source>
</evidence>
<evidence type="ECO:0000256" key="1">
    <source>
        <dbReference type="ARBA" id="ARBA00022679"/>
    </source>
</evidence>
<keyword evidence="4 5" id="KW-0067">ATP-binding</keyword>
<dbReference type="EMBL" id="MCFL01000026">
    <property type="protein sequence ID" value="ORZ34779.1"/>
    <property type="molecule type" value="Genomic_DNA"/>
</dbReference>
<feature type="domain" description="Protein kinase" evidence="7">
    <location>
        <begin position="506"/>
        <end position="754"/>
    </location>
</feature>
<protein>
    <recommendedName>
        <fullName evidence="7">Protein kinase domain-containing protein</fullName>
    </recommendedName>
</protein>
<feature type="compositionally biased region" description="Basic residues" evidence="6">
    <location>
        <begin position="176"/>
        <end position="189"/>
    </location>
</feature>
<feature type="region of interest" description="Disordered" evidence="6">
    <location>
        <begin position="1"/>
        <end position="49"/>
    </location>
</feature>
<dbReference type="SMART" id="SM00220">
    <property type="entry name" value="S_TKc"/>
    <property type="match status" value="1"/>
</dbReference>
<feature type="compositionally biased region" description="Pro residues" evidence="6">
    <location>
        <begin position="21"/>
        <end position="30"/>
    </location>
</feature>
<dbReference type="SUPFAM" id="SSF56112">
    <property type="entry name" value="Protein kinase-like (PK-like)"/>
    <property type="match status" value="1"/>
</dbReference>
<dbReference type="Gene3D" id="1.10.510.10">
    <property type="entry name" value="Transferase(Phosphotransferase) domain 1"/>
    <property type="match status" value="1"/>
</dbReference>
<keyword evidence="9" id="KW-1185">Reference proteome</keyword>
<evidence type="ECO:0000256" key="5">
    <source>
        <dbReference type="PROSITE-ProRule" id="PRU10141"/>
    </source>
</evidence>
<dbReference type="GO" id="GO:0005524">
    <property type="term" value="F:ATP binding"/>
    <property type="evidence" value="ECO:0007669"/>
    <property type="project" value="UniProtKB-UniRule"/>
</dbReference>
<dbReference type="STRING" id="765915.A0A1Y2HJQ1"/>
<evidence type="ECO:0000256" key="4">
    <source>
        <dbReference type="ARBA" id="ARBA00022840"/>
    </source>
</evidence>
<name>A0A1Y2HJQ1_9FUNG</name>
<evidence type="ECO:0000256" key="2">
    <source>
        <dbReference type="ARBA" id="ARBA00022741"/>
    </source>
</evidence>
<dbReference type="OrthoDB" id="8693905at2759"/>
<feature type="region of interest" description="Disordered" evidence="6">
    <location>
        <begin position="258"/>
        <end position="283"/>
    </location>
</feature>
<evidence type="ECO:0000259" key="7">
    <source>
        <dbReference type="PROSITE" id="PS50011"/>
    </source>
</evidence>
<dbReference type="PANTHER" id="PTHR48016:SF4">
    <property type="entry name" value="PROTEIN KINASE DOMAIN-CONTAINING PROTEIN"/>
    <property type="match status" value="1"/>
</dbReference>
<sequence length="917" mass="94903">MSPAINPPFATRGQLGSRQPPQAPSPPSPPAESRATTPPSNGSAAIPAPGIMAGGPAGFVASAIAKSSAANSSPSHRHSFGAFAPATDPVLAYKPLPPRPLSTVGEYGPGHPSATASAAVPLSVPPAAGQPISIPPDVLLHASNTAAAASTTPPHGPEVSTTTTAQVVENYHGGQHYHHHHHHHHHHFHPSPSSTSLNAAFQTVSPPEDNSPRASFDVPRHAALQVTIPSRAANASSDSFGGHGIVSGGIPLTANSPFPLTSAPIPPTTMYPSGSGGGNSRNSSMDFIVQAQAPIAIPSTDTAVPSSLTNTPSSQMITSTASTVTVVNLSPMSPVTLEPASCSTSNSGSPASSSESLPGHGGQHSHHPAPSTRSPSLSTVSLHSVGTSSPLARGSVDYHQPLSAGPVQPAPHFRRSSSTNPRTSLANLASSASNTQPSSASVPLGSASSPSLANATVGSSSRASAAPSNVTASPSSAAAAAQAAAAAAASYVLTRVDNVGNVTDQYIVGNCIGRGSFGAVFRAIHMESHHTVAIKRFALADRKQMESILKEVRKMESLDHPNVVKYLGYVQTDKDFNIILEYVENGSLASTLKHFGPLPERVVGSIVCKVLQGLVYLHDRGLKHLDLKAANILTTKDGCVKLSDFGVSQSSVDTSSDKFVGSAYWMAPEVITLEGTHTASDIWSLGCTIIELLTGLPPYFDLLAMSALYKIVEDGCPPFPEGISPQLKDFLSSCFRKDCKERATARALLEHVWMIPFVHMVGAVNGLAIVAAAHDNPIQAPGAAAAALVCYEPGVVLDTNHGCQRAITHHAVSFAGRAVVSSRTVSRRPNPSRKDASATARIAGCETVVHAHFRPSIHALQICPKLPCKRQSAASQGVLPARDPDAHVRNAPATTCIPFTYPAASTHNDPVAACRIR</sequence>
<dbReference type="InterPro" id="IPR000719">
    <property type="entry name" value="Prot_kinase_dom"/>
</dbReference>
<feature type="compositionally biased region" description="Polar residues" evidence="6">
    <location>
        <begin position="371"/>
        <end position="390"/>
    </location>
</feature>
<feature type="region of interest" description="Disordered" evidence="6">
    <location>
        <begin position="176"/>
        <end position="195"/>
    </location>
</feature>
<dbReference type="PANTHER" id="PTHR48016">
    <property type="entry name" value="MAP KINASE KINASE KINASE SSK2-RELATED-RELATED"/>
    <property type="match status" value="1"/>
</dbReference>
<dbReference type="PROSITE" id="PS00107">
    <property type="entry name" value="PROTEIN_KINASE_ATP"/>
    <property type="match status" value="1"/>
</dbReference>
<dbReference type="GO" id="GO:0004709">
    <property type="term" value="F:MAP kinase kinase kinase activity"/>
    <property type="evidence" value="ECO:0007669"/>
    <property type="project" value="TreeGrafter"/>
</dbReference>
<organism evidence="8 9">
    <name type="scientific">Catenaria anguillulae PL171</name>
    <dbReference type="NCBI Taxonomy" id="765915"/>
    <lineage>
        <taxon>Eukaryota</taxon>
        <taxon>Fungi</taxon>
        <taxon>Fungi incertae sedis</taxon>
        <taxon>Blastocladiomycota</taxon>
        <taxon>Blastocladiomycetes</taxon>
        <taxon>Blastocladiales</taxon>
        <taxon>Catenariaceae</taxon>
        <taxon>Catenaria</taxon>
    </lineage>
</organism>